<feature type="transmembrane region" description="Helical" evidence="5">
    <location>
        <begin position="351"/>
        <end position="377"/>
    </location>
</feature>
<comment type="caution">
    <text evidence="7">The sequence shown here is derived from an EMBL/GenBank/DDBJ whole genome shotgun (WGS) entry which is preliminary data.</text>
</comment>
<dbReference type="PANTHER" id="PTHR22950:SF154">
    <property type="entry name" value="PROTON-COUPLED AMINO ACID TRANSPORTER-LIKE PROTEIN PATHETIC"/>
    <property type="match status" value="1"/>
</dbReference>
<organism evidence="7 8">
    <name type="scientific">Zophobas morio</name>
    <dbReference type="NCBI Taxonomy" id="2755281"/>
    <lineage>
        <taxon>Eukaryota</taxon>
        <taxon>Metazoa</taxon>
        <taxon>Ecdysozoa</taxon>
        <taxon>Arthropoda</taxon>
        <taxon>Hexapoda</taxon>
        <taxon>Insecta</taxon>
        <taxon>Pterygota</taxon>
        <taxon>Neoptera</taxon>
        <taxon>Endopterygota</taxon>
        <taxon>Coleoptera</taxon>
        <taxon>Polyphaga</taxon>
        <taxon>Cucujiformia</taxon>
        <taxon>Tenebrionidae</taxon>
        <taxon>Zophobas</taxon>
    </lineage>
</organism>
<feature type="transmembrane region" description="Helical" evidence="5">
    <location>
        <begin position="442"/>
        <end position="459"/>
    </location>
</feature>
<feature type="transmembrane region" description="Helical" evidence="5">
    <location>
        <begin position="465"/>
        <end position="485"/>
    </location>
</feature>
<accession>A0AA38IUD2</accession>
<dbReference type="Proteomes" id="UP001168821">
    <property type="component" value="Unassembled WGS sequence"/>
</dbReference>
<evidence type="ECO:0000313" key="7">
    <source>
        <dbReference type="EMBL" id="KAJ3660521.1"/>
    </source>
</evidence>
<reference evidence="7" key="1">
    <citation type="journal article" date="2023" name="G3 (Bethesda)">
        <title>Whole genome assemblies of Zophobas morio and Tenebrio molitor.</title>
        <authorList>
            <person name="Kaur S."/>
            <person name="Stinson S.A."/>
            <person name="diCenzo G.C."/>
        </authorList>
    </citation>
    <scope>NUCLEOTIDE SEQUENCE</scope>
    <source>
        <strain evidence="7">QUZm001</strain>
    </source>
</reference>
<keyword evidence="3 5" id="KW-1133">Transmembrane helix</keyword>
<dbReference type="GO" id="GO:0015179">
    <property type="term" value="F:L-amino acid transmembrane transporter activity"/>
    <property type="evidence" value="ECO:0007669"/>
    <property type="project" value="TreeGrafter"/>
</dbReference>
<dbReference type="EMBL" id="JALNTZ010000002">
    <property type="protein sequence ID" value="KAJ3660521.1"/>
    <property type="molecule type" value="Genomic_DNA"/>
</dbReference>
<dbReference type="GO" id="GO:0005774">
    <property type="term" value="C:vacuolar membrane"/>
    <property type="evidence" value="ECO:0007669"/>
    <property type="project" value="TreeGrafter"/>
</dbReference>
<feature type="transmembrane region" description="Helical" evidence="5">
    <location>
        <begin position="397"/>
        <end position="422"/>
    </location>
</feature>
<feature type="transmembrane region" description="Helical" evidence="5">
    <location>
        <begin position="315"/>
        <end position="339"/>
    </location>
</feature>
<evidence type="ECO:0000313" key="8">
    <source>
        <dbReference type="Proteomes" id="UP001168821"/>
    </source>
</evidence>
<evidence type="ECO:0000256" key="4">
    <source>
        <dbReference type="ARBA" id="ARBA00023136"/>
    </source>
</evidence>
<feature type="domain" description="Amino acid transporter transmembrane" evidence="6">
    <location>
        <begin position="131"/>
        <end position="520"/>
    </location>
</feature>
<sequence>MRQGSWKHSSPTANQLISTQFHPPRKYHPHTTHHCLCSMFNAIPCYRNYYMGCSYEANLKQYLLSTKATPRYYGTVYDCYIPPPKFGYIRASPLPIKVDIPDNAKDVDTTPEEFDPFKTRHLEHPVSSGGTLTHLLKSSLGTGILSMPAAFKASGLWMGVFATILVSIICTYCAYNLVICAHVLYKKAGKTTMTYAEVAEEACLRGPSWSRKYGFVAKQIVLWGIFVTYFATGSCYAVIVAENFNYVAFNYIGTYDKRISVALLFLPFLCIAYVPNLKSLAPVSMVANVCMTVGLGITGYYLLTDIPSLSERPAVANFTSLPICISIVIFAIEAIGVVMPLENNMKSPQKFVGIFGVLNQGMTFVTIIYVMLGFLGYLKYGEATADSITLNLPKEEYAAQAVNLLIGLSVFFTYGLVFYVCLDIFWNEVKHRYASKEKLANYALRTVLVMINIIIAVLVPEIVPFVSLIGAFCFSILGLMCPVVIEILVFWDDGFGRFNWKLGKHVVIVFMAGLACVFGSKSAIAGIVKTFQ</sequence>
<keyword evidence="8" id="KW-1185">Reference proteome</keyword>
<feature type="transmembrane region" description="Helical" evidence="5">
    <location>
        <begin position="283"/>
        <end position="303"/>
    </location>
</feature>
<evidence type="ECO:0000259" key="6">
    <source>
        <dbReference type="Pfam" id="PF01490"/>
    </source>
</evidence>
<gene>
    <name evidence="7" type="ORF">Zmor_004966</name>
</gene>
<protein>
    <recommendedName>
        <fullName evidence="6">Amino acid transporter transmembrane domain-containing protein</fullName>
    </recommendedName>
</protein>
<keyword evidence="2 5" id="KW-0812">Transmembrane</keyword>
<proteinExistence type="predicted"/>
<dbReference type="PANTHER" id="PTHR22950">
    <property type="entry name" value="AMINO ACID TRANSPORTER"/>
    <property type="match status" value="1"/>
</dbReference>
<dbReference type="Pfam" id="PF01490">
    <property type="entry name" value="Aa_trans"/>
    <property type="match status" value="1"/>
</dbReference>
<evidence type="ECO:0000256" key="1">
    <source>
        <dbReference type="ARBA" id="ARBA00004141"/>
    </source>
</evidence>
<feature type="transmembrane region" description="Helical" evidence="5">
    <location>
        <begin position="220"/>
        <end position="239"/>
    </location>
</feature>
<evidence type="ECO:0000256" key="5">
    <source>
        <dbReference type="SAM" id="Phobius"/>
    </source>
</evidence>
<dbReference type="AlphaFoldDB" id="A0AA38IUD2"/>
<feature type="transmembrane region" description="Helical" evidence="5">
    <location>
        <begin position="259"/>
        <end position="276"/>
    </location>
</feature>
<feature type="transmembrane region" description="Helical" evidence="5">
    <location>
        <begin position="506"/>
        <end position="528"/>
    </location>
</feature>
<evidence type="ECO:0000256" key="3">
    <source>
        <dbReference type="ARBA" id="ARBA00022989"/>
    </source>
</evidence>
<name>A0AA38IUD2_9CUCU</name>
<keyword evidence="4 5" id="KW-0472">Membrane</keyword>
<dbReference type="InterPro" id="IPR013057">
    <property type="entry name" value="AA_transpt_TM"/>
</dbReference>
<comment type="subcellular location">
    <subcellularLocation>
        <location evidence="1">Membrane</location>
        <topology evidence="1">Multi-pass membrane protein</topology>
    </subcellularLocation>
</comment>
<evidence type="ECO:0000256" key="2">
    <source>
        <dbReference type="ARBA" id="ARBA00022692"/>
    </source>
</evidence>
<feature type="transmembrane region" description="Helical" evidence="5">
    <location>
        <begin position="156"/>
        <end position="185"/>
    </location>
</feature>